<dbReference type="SUPFAM" id="SSF56112">
    <property type="entry name" value="Protein kinase-like (PK-like)"/>
    <property type="match status" value="1"/>
</dbReference>
<reference evidence="2 3" key="1">
    <citation type="submission" date="2024-04" db="EMBL/GenBank/DDBJ databases">
        <title>Tritrichomonas musculus Genome.</title>
        <authorList>
            <person name="Alves-Ferreira E."/>
            <person name="Grigg M."/>
            <person name="Lorenzi H."/>
            <person name="Galac M."/>
        </authorList>
    </citation>
    <scope>NUCLEOTIDE SEQUENCE [LARGE SCALE GENOMIC DNA]</scope>
    <source>
        <strain evidence="2 3">EAF2021</strain>
    </source>
</reference>
<dbReference type="PROSITE" id="PS50011">
    <property type="entry name" value="PROTEIN_KINASE_DOM"/>
    <property type="match status" value="1"/>
</dbReference>
<dbReference type="PANTHER" id="PTHR23257:SF958">
    <property type="entry name" value="SERINE_THREONINE-PROTEIN KINASE WNK4"/>
    <property type="match status" value="1"/>
</dbReference>
<dbReference type="PANTHER" id="PTHR23257">
    <property type="entry name" value="SERINE-THREONINE PROTEIN KINASE"/>
    <property type="match status" value="1"/>
</dbReference>
<evidence type="ECO:0000259" key="1">
    <source>
        <dbReference type="PROSITE" id="PS50011"/>
    </source>
</evidence>
<dbReference type="InterPro" id="IPR011009">
    <property type="entry name" value="Kinase-like_dom_sf"/>
</dbReference>
<comment type="caution">
    <text evidence="2">The sequence shown here is derived from an EMBL/GenBank/DDBJ whole genome shotgun (WGS) entry which is preliminary data.</text>
</comment>
<evidence type="ECO:0000313" key="3">
    <source>
        <dbReference type="Proteomes" id="UP001470230"/>
    </source>
</evidence>
<dbReference type="Pfam" id="PF00069">
    <property type="entry name" value="Pkinase"/>
    <property type="match status" value="1"/>
</dbReference>
<sequence>MNKPDILNGDLWIYAIHSKKAEMIRALEDNGIVPKDRTYESCLIESIKCNHNEISNYIRDFLFDKSKSNENRNNDKFELNKSPVLYHNFEFIPDDFESIFKLIFHLKQNEYSSLVKLVNDQTQFFFDTNDYIAIKPAKSICMKYLVQQKSTKKKFMITSYDFKDCINEISRMMMCRYPSILNIKGFSPVDPDNENNESILTDYYEMTLFDYINKKRCRRDNHTKTNDYIIFLGIAIGLRSLHKNGIIHELLCPGSILLDENLYPIIQKVEITKRLIFILDIQFKPEFIDSTYYMPPEQTEDDECQKSNVFSYSFILFNLITFVNPFEDFKRRISSFQALNKVNQGYRPSYRHIEYEYINKFLEKCWCQDPDERLSFDEILNIITEEEFHSYFEPLDHQKVMKYLDEYGNEFDEIKKKFE</sequence>
<dbReference type="Gene3D" id="1.10.510.10">
    <property type="entry name" value="Transferase(Phosphotransferase) domain 1"/>
    <property type="match status" value="1"/>
</dbReference>
<keyword evidence="3" id="KW-1185">Reference proteome</keyword>
<accession>A0ABR2L3S8</accession>
<proteinExistence type="predicted"/>
<dbReference type="InterPro" id="IPR050167">
    <property type="entry name" value="Ser_Thr_protein_kinase"/>
</dbReference>
<dbReference type="InterPro" id="IPR000719">
    <property type="entry name" value="Prot_kinase_dom"/>
</dbReference>
<feature type="domain" description="Protein kinase" evidence="1">
    <location>
        <begin position="100"/>
        <end position="392"/>
    </location>
</feature>
<gene>
    <name evidence="2" type="ORF">M9Y10_015645</name>
</gene>
<protein>
    <recommendedName>
        <fullName evidence="1">Protein kinase domain-containing protein</fullName>
    </recommendedName>
</protein>
<dbReference type="SMART" id="SM00220">
    <property type="entry name" value="S_TKc"/>
    <property type="match status" value="1"/>
</dbReference>
<dbReference type="EMBL" id="JAPFFF010000002">
    <property type="protein sequence ID" value="KAK8897681.1"/>
    <property type="molecule type" value="Genomic_DNA"/>
</dbReference>
<evidence type="ECO:0000313" key="2">
    <source>
        <dbReference type="EMBL" id="KAK8897681.1"/>
    </source>
</evidence>
<name>A0ABR2L3S8_9EUKA</name>
<organism evidence="2 3">
    <name type="scientific">Tritrichomonas musculus</name>
    <dbReference type="NCBI Taxonomy" id="1915356"/>
    <lineage>
        <taxon>Eukaryota</taxon>
        <taxon>Metamonada</taxon>
        <taxon>Parabasalia</taxon>
        <taxon>Tritrichomonadida</taxon>
        <taxon>Tritrichomonadidae</taxon>
        <taxon>Tritrichomonas</taxon>
    </lineage>
</organism>
<dbReference type="Proteomes" id="UP001470230">
    <property type="component" value="Unassembled WGS sequence"/>
</dbReference>